<proteinExistence type="predicted"/>
<feature type="non-terminal residue" evidence="1">
    <location>
        <position position="128"/>
    </location>
</feature>
<organism evidence="1">
    <name type="scientific">marine sediment metagenome</name>
    <dbReference type="NCBI Taxonomy" id="412755"/>
    <lineage>
        <taxon>unclassified sequences</taxon>
        <taxon>metagenomes</taxon>
        <taxon>ecological metagenomes</taxon>
    </lineage>
</organism>
<gene>
    <name evidence="1" type="ORF">S12H4_56430</name>
</gene>
<name>X1VUY5_9ZZZZ</name>
<evidence type="ECO:0000313" key="1">
    <source>
        <dbReference type="EMBL" id="GAJ25132.1"/>
    </source>
</evidence>
<dbReference type="EMBL" id="BARW01036338">
    <property type="protein sequence ID" value="GAJ25132.1"/>
    <property type="molecule type" value="Genomic_DNA"/>
</dbReference>
<sequence>MLTRIHPENRAAINKISASQLCGKGCVIHINEETGTTNVIPLRCKTWSCHRCSKTLRNRWIRRIIAAKPERWMTLTMPPAAGENTELDFRRMQDAWEKLVVAIRIRWGKFQYVAIREIQKRGKGEFRP</sequence>
<comment type="caution">
    <text evidence="1">The sequence shown here is derived from an EMBL/GenBank/DDBJ whole genome shotgun (WGS) entry which is preliminary data.</text>
</comment>
<dbReference type="AlphaFoldDB" id="X1VUY5"/>
<accession>X1VUY5</accession>
<protein>
    <submittedName>
        <fullName evidence="1">Uncharacterized protein</fullName>
    </submittedName>
</protein>
<reference evidence="1" key="1">
    <citation type="journal article" date="2014" name="Front. Microbiol.">
        <title>High frequency of phylogenetically diverse reductive dehalogenase-homologous genes in deep subseafloor sedimentary metagenomes.</title>
        <authorList>
            <person name="Kawai M."/>
            <person name="Futagami T."/>
            <person name="Toyoda A."/>
            <person name="Takaki Y."/>
            <person name="Nishi S."/>
            <person name="Hori S."/>
            <person name="Arai W."/>
            <person name="Tsubouchi T."/>
            <person name="Morono Y."/>
            <person name="Uchiyama I."/>
            <person name="Ito T."/>
            <person name="Fujiyama A."/>
            <person name="Inagaki F."/>
            <person name="Takami H."/>
        </authorList>
    </citation>
    <scope>NUCLEOTIDE SEQUENCE</scope>
    <source>
        <strain evidence="1">Expedition CK06-06</strain>
    </source>
</reference>